<gene>
    <name evidence="2" type="ORF">BZ3500_MVSOF-1268-A1-R1_CHR11-1G03131</name>
    <name evidence="1" type="ORF">BZ3500_MVSOF-1268-A1-R1_CHR8-1G09724</name>
</gene>
<dbReference type="EMBL" id="FMWP01000087">
    <property type="protein sequence ID" value="SCZ95679.1"/>
    <property type="molecule type" value="Genomic_DNA"/>
</dbReference>
<sequence length="49" mass="5558">MKPWWDMDNFTFCRMAGGEDLHLETAIRDPTLLDRVTARASESRSTASA</sequence>
<protein>
    <submittedName>
        <fullName evidence="2">BZ3500_MvSof-1268-A1-R1_Chr11-1g03131 protein</fullName>
    </submittedName>
    <submittedName>
        <fullName evidence="1">BZ3500_MvSof-1268-A1-R1_Chr8-1g09724 protein</fullName>
    </submittedName>
</protein>
<dbReference type="AlphaFoldDB" id="A0A2X0LR25"/>
<dbReference type="Proteomes" id="UP000249723">
    <property type="component" value="Unassembled WGS sequence"/>
</dbReference>
<reference evidence="3" key="2">
    <citation type="submission" date="2016-10" db="EMBL/GenBank/DDBJ databases">
        <authorList>
            <person name="Jeantristanb JTB J.-T."/>
            <person name="Ricardo R."/>
        </authorList>
    </citation>
    <scope>NUCLEOTIDE SEQUENCE [LARGE SCALE GENOMIC DNA]</scope>
</reference>
<name>A0A2X0LR25_9BASI</name>
<accession>A0A2X0LR25</accession>
<evidence type="ECO:0000313" key="2">
    <source>
        <dbReference type="EMBL" id="SDA03691.1"/>
    </source>
</evidence>
<evidence type="ECO:0000313" key="3">
    <source>
        <dbReference type="Proteomes" id="UP000249723"/>
    </source>
</evidence>
<reference evidence="1" key="1">
    <citation type="submission" date="2016-10" db="EMBL/GenBank/DDBJ databases">
        <authorList>
            <person name="Cai Z."/>
        </authorList>
    </citation>
    <scope>NUCLEOTIDE SEQUENCE [LARGE SCALE GENOMIC DNA]</scope>
</reference>
<organism evidence="1 3">
    <name type="scientific">Microbotryum saponariae</name>
    <dbReference type="NCBI Taxonomy" id="289078"/>
    <lineage>
        <taxon>Eukaryota</taxon>
        <taxon>Fungi</taxon>
        <taxon>Dikarya</taxon>
        <taxon>Basidiomycota</taxon>
        <taxon>Pucciniomycotina</taxon>
        <taxon>Microbotryomycetes</taxon>
        <taxon>Microbotryales</taxon>
        <taxon>Microbotryaceae</taxon>
        <taxon>Microbotryum</taxon>
    </lineage>
</organism>
<keyword evidence="3" id="KW-1185">Reference proteome</keyword>
<proteinExistence type="predicted"/>
<evidence type="ECO:0000313" key="1">
    <source>
        <dbReference type="EMBL" id="SCZ95679.1"/>
    </source>
</evidence>
<dbReference type="EMBL" id="FMWP01000138">
    <property type="protein sequence ID" value="SDA03691.1"/>
    <property type="molecule type" value="Genomic_DNA"/>
</dbReference>